<keyword evidence="3" id="KW-0131">Cell cycle</keyword>
<accession>A0A2A6B885</accession>
<dbReference type="Proteomes" id="UP000005239">
    <property type="component" value="Unassembled WGS sequence"/>
</dbReference>
<reference evidence="5" key="1">
    <citation type="journal article" date="2008" name="Nat. Genet.">
        <title>The Pristionchus pacificus genome provides a unique perspective on nematode lifestyle and parasitism.</title>
        <authorList>
            <person name="Dieterich C."/>
            <person name="Clifton S.W."/>
            <person name="Schuster L.N."/>
            <person name="Chinwalla A."/>
            <person name="Delehaunty K."/>
            <person name="Dinkelacker I."/>
            <person name="Fulton L."/>
            <person name="Fulton R."/>
            <person name="Godfrey J."/>
            <person name="Minx P."/>
            <person name="Mitreva M."/>
            <person name="Roeseler W."/>
            <person name="Tian H."/>
            <person name="Witte H."/>
            <person name="Yang S.P."/>
            <person name="Wilson R.K."/>
            <person name="Sommer R.J."/>
        </authorList>
    </citation>
    <scope>NUCLEOTIDE SEQUENCE [LARGE SCALE GENOMIC DNA]</scope>
    <source>
        <strain evidence="5">PS312</strain>
    </source>
</reference>
<dbReference type="Gene3D" id="2.130.10.10">
    <property type="entry name" value="YVTN repeat-like/Quinoprotein amine dehydrogenase"/>
    <property type="match status" value="1"/>
</dbReference>
<organism evidence="4 5">
    <name type="scientific">Pristionchus pacificus</name>
    <name type="common">Parasitic nematode worm</name>
    <dbReference type="NCBI Taxonomy" id="54126"/>
    <lineage>
        <taxon>Eukaryota</taxon>
        <taxon>Metazoa</taxon>
        <taxon>Ecdysozoa</taxon>
        <taxon>Nematoda</taxon>
        <taxon>Chromadorea</taxon>
        <taxon>Rhabditida</taxon>
        <taxon>Rhabditina</taxon>
        <taxon>Diplogasteromorpha</taxon>
        <taxon>Diplogasteroidea</taxon>
        <taxon>Neodiplogasteridae</taxon>
        <taxon>Pristionchus</taxon>
    </lineage>
</organism>
<sequence>MASSDGNGIVTVWDLRSTKPCLTFTEHSNADLNVRCAVKIIVSQALAWSPHHRGLLATGGGADDRTLRFWDTLTGLPTQRVRTHSQICNIVWSKHSNELGTAHGYNTNELLSWKYPELKPEYVENHPLDARLLYMAMSPDGKSIVTGNSNETLEFWRVFGKTREE</sequence>
<dbReference type="InterPro" id="IPR033010">
    <property type="entry name" value="Cdc20/Fizzy"/>
</dbReference>
<dbReference type="PANTHER" id="PTHR19918">
    <property type="entry name" value="CELL DIVISION CYCLE 20 CDC20 FIZZY -RELATED"/>
    <property type="match status" value="1"/>
</dbReference>
<evidence type="ECO:0000256" key="1">
    <source>
        <dbReference type="ARBA" id="ARBA00022574"/>
    </source>
</evidence>
<dbReference type="PROSITE" id="PS00678">
    <property type="entry name" value="WD_REPEATS_1"/>
    <property type="match status" value="1"/>
</dbReference>
<dbReference type="GO" id="GO:0097027">
    <property type="term" value="F:ubiquitin-protein transferase activator activity"/>
    <property type="evidence" value="ECO:0007669"/>
    <property type="project" value="InterPro"/>
</dbReference>
<evidence type="ECO:0000313" key="5">
    <source>
        <dbReference type="Proteomes" id="UP000005239"/>
    </source>
</evidence>
<keyword evidence="2" id="KW-0677">Repeat</keyword>
<reference evidence="4" key="2">
    <citation type="submission" date="2022-06" db="UniProtKB">
        <authorList>
            <consortium name="EnsemblMetazoa"/>
        </authorList>
    </citation>
    <scope>IDENTIFICATION</scope>
    <source>
        <strain evidence="4">PS312</strain>
    </source>
</reference>
<accession>A0A8R1ULF7</accession>
<dbReference type="Pfam" id="PF00400">
    <property type="entry name" value="WD40"/>
    <property type="match status" value="1"/>
</dbReference>
<keyword evidence="5" id="KW-1185">Reference proteome</keyword>
<dbReference type="InterPro" id="IPR036322">
    <property type="entry name" value="WD40_repeat_dom_sf"/>
</dbReference>
<dbReference type="InterPro" id="IPR001680">
    <property type="entry name" value="WD40_rpt"/>
</dbReference>
<dbReference type="EnsemblMetazoa" id="PPA35173.1">
    <property type="protein sequence ID" value="PPA35173.1"/>
    <property type="gene ID" value="WBGene00273542"/>
</dbReference>
<protein>
    <submittedName>
        <fullName evidence="4">WD40 domain-containing protein</fullName>
    </submittedName>
</protein>
<dbReference type="PANTHER" id="PTHR19918:SF1">
    <property type="entry name" value="FIZZY-RELATED PROTEIN HOMOLOG"/>
    <property type="match status" value="1"/>
</dbReference>
<dbReference type="OrthoDB" id="10263272at2759"/>
<dbReference type="AlphaFoldDB" id="A0A2A6B885"/>
<gene>
    <name evidence="4" type="primary">WBGene00273542</name>
</gene>
<name>A0A2A6B885_PRIPA</name>
<evidence type="ECO:0000256" key="2">
    <source>
        <dbReference type="ARBA" id="ARBA00022737"/>
    </source>
</evidence>
<keyword evidence="1" id="KW-0853">WD repeat</keyword>
<evidence type="ECO:0000256" key="3">
    <source>
        <dbReference type="ARBA" id="ARBA00023306"/>
    </source>
</evidence>
<dbReference type="InterPro" id="IPR019775">
    <property type="entry name" value="WD40_repeat_CS"/>
</dbReference>
<dbReference type="SUPFAM" id="SSF50978">
    <property type="entry name" value="WD40 repeat-like"/>
    <property type="match status" value="1"/>
</dbReference>
<evidence type="ECO:0000313" key="4">
    <source>
        <dbReference type="EnsemblMetazoa" id="PPA35173.1"/>
    </source>
</evidence>
<dbReference type="GO" id="GO:0010997">
    <property type="term" value="F:anaphase-promoting complex binding"/>
    <property type="evidence" value="ECO:0007669"/>
    <property type="project" value="InterPro"/>
</dbReference>
<proteinExistence type="predicted"/>
<dbReference type="InterPro" id="IPR015943">
    <property type="entry name" value="WD40/YVTN_repeat-like_dom_sf"/>
</dbReference>